<feature type="transmembrane region" description="Helical" evidence="6">
    <location>
        <begin position="38"/>
        <end position="55"/>
    </location>
</feature>
<feature type="transmembrane region" description="Helical" evidence="6">
    <location>
        <begin position="382"/>
        <end position="402"/>
    </location>
</feature>
<feature type="transmembrane region" description="Helical" evidence="6">
    <location>
        <begin position="437"/>
        <end position="457"/>
    </location>
</feature>
<feature type="transmembrane region" description="Helical" evidence="6">
    <location>
        <begin position="301"/>
        <end position="330"/>
    </location>
</feature>
<comment type="caution">
    <text evidence="7">The sequence shown here is derived from an EMBL/GenBank/DDBJ whole genome shotgun (WGS) entry which is preliminary data.</text>
</comment>
<sequence>MAEKQNSKERAEVAASDEALESMGYKQELKRALSVKDMIVYGLIFMVPIAPFGIYGGVFDGSGGMPALVYLIGMVAMIFTALTYGVLSREFPMAGSVYGYVTHGVAKGAGFMAGWAILMDYLLIPTMLYVVAAGAMNGMVPGIPVWAWSVIFIVINTFVNFLGIEATKIVNIVALVLELIVLAIFVVVGVWWVASSPDSHGFTLQPFYNPSTFNISLVMGAVSLGVLSFLGFDGISTLSEEAEDAQKGPSRAMVVSLLVVGVLFMLQTYVAGLISPDGKVFANDPDNAFYLVSQVAGGKGLYVMSALATAISWGFFNALVAQTALTRILFAMGRDRMLPKALCAVHPKTKTPYIAVLFVGVVSLVLVLIFDQLGTEAIGKLVNFGALTSFAVLHLTVIWHFYIKKKTGDWLNHLVLPIIGFVIIAYVWISLDPASKTLGLSWLAVGLVYYLILHFALKRDTQLNV</sequence>
<keyword evidence="5 6" id="KW-0472">Membrane</keyword>
<keyword evidence="8" id="KW-1185">Reference proteome</keyword>
<dbReference type="OrthoDB" id="9762947at2"/>
<dbReference type="Gene3D" id="1.20.1740.10">
    <property type="entry name" value="Amino acid/polyamine transporter I"/>
    <property type="match status" value="1"/>
</dbReference>
<evidence type="ECO:0000313" key="8">
    <source>
        <dbReference type="Proteomes" id="UP000228755"/>
    </source>
</evidence>
<name>A0A2M9HP41_9BIFI</name>
<dbReference type="PANTHER" id="PTHR42770:SF16">
    <property type="entry name" value="AMINO ACID PERMEASE"/>
    <property type="match status" value="1"/>
</dbReference>
<feature type="transmembrane region" description="Helical" evidence="6">
    <location>
        <begin position="108"/>
        <end position="131"/>
    </location>
</feature>
<dbReference type="GO" id="GO:0005886">
    <property type="term" value="C:plasma membrane"/>
    <property type="evidence" value="ECO:0007669"/>
    <property type="project" value="UniProtKB-SubCell"/>
</dbReference>
<evidence type="ECO:0000256" key="3">
    <source>
        <dbReference type="ARBA" id="ARBA00022692"/>
    </source>
</evidence>
<dbReference type="AlphaFoldDB" id="A0A2M9HP41"/>
<dbReference type="GO" id="GO:0022857">
    <property type="term" value="F:transmembrane transporter activity"/>
    <property type="evidence" value="ECO:0007669"/>
    <property type="project" value="InterPro"/>
</dbReference>
<dbReference type="EMBL" id="PGLQ01000006">
    <property type="protein sequence ID" value="PJM78594.1"/>
    <property type="molecule type" value="Genomic_DNA"/>
</dbReference>
<evidence type="ECO:0000256" key="5">
    <source>
        <dbReference type="ARBA" id="ARBA00023136"/>
    </source>
</evidence>
<organism evidence="7 8">
    <name type="scientific">Bifidobacterium scaligerum</name>
    <dbReference type="NCBI Taxonomy" id="2052656"/>
    <lineage>
        <taxon>Bacteria</taxon>
        <taxon>Bacillati</taxon>
        <taxon>Actinomycetota</taxon>
        <taxon>Actinomycetes</taxon>
        <taxon>Bifidobacteriales</taxon>
        <taxon>Bifidobacteriaceae</taxon>
        <taxon>Bifidobacterium</taxon>
    </lineage>
</organism>
<feature type="transmembrane region" description="Helical" evidence="6">
    <location>
        <begin position="67"/>
        <end position="87"/>
    </location>
</feature>
<evidence type="ECO:0000256" key="1">
    <source>
        <dbReference type="ARBA" id="ARBA00004651"/>
    </source>
</evidence>
<feature type="transmembrane region" description="Helical" evidence="6">
    <location>
        <begin position="414"/>
        <end position="431"/>
    </location>
</feature>
<keyword evidence="4 6" id="KW-1133">Transmembrane helix</keyword>
<dbReference type="Pfam" id="PF13520">
    <property type="entry name" value="AA_permease_2"/>
    <property type="match status" value="1"/>
</dbReference>
<evidence type="ECO:0000256" key="2">
    <source>
        <dbReference type="ARBA" id="ARBA00022475"/>
    </source>
</evidence>
<evidence type="ECO:0000256" key="4">
    <source>
        <dbReference type="ARBA" id="ARBA00022989"/>
    </source>
</evidence>
<dbReference type="PANTHER" id="PTHR42770">
    <property type="entry name" value="AMINO ACID TRANSPORTER-RELATED"/>
    <property type="match status" value="1"/>
</dbReference>
<feature type="transmembrane region" description="Helical" evidence="6">
    <location>
        <begin position="351"/>
        <end position="370"/>
    </location>
</feature>
<dbReference type="InterPro" id="IPR050367">
    <property type="entry name" value="APC_superfamily"/>
</dbReference>
<feature type="transmembrane region" description="Helical" evidence="6">
    <location>
        <begin position="143"/>
        <end position="162"/>
    </location>
</feature>
<proteinExistence type="predicted"/>
<feature type="transmembrane region" description="Helical" evidence="6">
    <location>
        <begin position="253"/>
        <end position="274"/>
    </location>
</feature>
<feature type="transmembrane region" description="Helical" evidence="6">
    <location>
        <begin position="169"/>
        <end position="193"/>
    </location>
</feature>
<keyword evidence="2" id="KW-1003">Cell membrane</keyword>
<comment type="subcellular location">
    <subcellularLocation>
        <location evidence="1">Cell membrane</location>
        <topology evidence="1">Multi-pass membrane protein</topology>
    </subcellularLocation>
</comment>
<dbReference type="PIRSF" id="PIRSF006060">
    <property type="entry name" value="AA_transporter"/>
    <property type="match status" value="1"/>
</dbReference>
<keyword evidence="3 6" id="KW-0812">Transmembrane</keyword>
<accession>A0A2M9HP41</accession>
<protein>
    <submittedName>
        <fullName evidence="7">Amino acid permease</fullName>
    </submittedName>
</protein>
<evidence type="ECO:0000313" key="7">
    <source>
        <dbReference type="EMBL" id="PJM78594.1"/>
    </source>
</evidence>
<feature type="transmembrane region" description="Helical" evidence="6">
    <location>
        <begin position="213"/>
        <end position="232"/>
    </location>
</feature>
<dbReference type="InterPro" id="IPR002293">
    <property type="entry name" value="AA/rel_permease1"/>
</dbReference>
<reference evidence="7 8" key="1">
    <citation type="submission" date="2017-11" db="EMBL/GenBank/DDBJ databases">
        <title>Draft genome sequences of strains TRE 1, TRE D, TRE H and TRI 7, isolated from tamarins, belonging to four potential novel Bifidobacterium species.</title>
        <authorList>
            <person name="Mattarelli P."/>
            <person name="Modesto M."/>
            <person name="Bonetti A."/>
            <person name="Puglisi E."/>
            <person name="Morelli L."/>
        </authorList>
    </citation>
    <scope>NUCLEOTIDE SEQUENCE [LARGE SCALE GENOMIC DNA]</scope>
    <source>
        <strain evidence="8">TRED</strain>
    </source>
</reference>
<dbReference type="RefSeq" id="WP_100496856.1">
    <property type="nucleotide sequence ID" value="NZ_PGLQ01000006.1"/>
</dbReference>
<dbReference type="Proteomes" id="UP000228755">
    <property type="component" value="Unassembled WGS sequence"/>
</dbReference>
<gene>
    <name evidence="7" type="ORF">CUU80_08335</name>
</gene>
<evidence type="ECO:0000256" key="6">
    <source>
        <dbReference type="SAM" id="Phobius"/>
    </source>
</evidence>